<name>A0ABP6SIB0_9ACTN</name>
<protein>
    <submittedName>
        <fullName evidence="2">Uncharacterized protein</fullName>
    </submittedName>
</protein>
<accession>A0ABP6SIB0</accession>
<keyword evidence="3" id="KW-1185">Reference proteome</keyword>
<sequence length="117" mass="11958">MGGFTAVVIGCSLLLEYAVSGTAIAVGWSSMPLRPDGRGGYPPQRRTAFYANVHERALAGAGDAGDNGEHPERDVDVDALQVVSRRAADPAGVGAARRWCGSPDGRAAPPAGGLRTG</sequence>
<organism evidence="2 3">
    <name type="scientific">Streptomyces sannanensis</name>
    <dbReference type="NCBI Taxonomy" id="285536"/>
    <lineage>
        <taxon>Bacteria</taxon>
        <taxon>Bacillati</taxon>
        <taxon>Actinomycetota</taxon>
        <taxon>Actinomycetes</taxon>
        <taxon>Kitasatosporales</taxon>
        <taxon>Streptomycetaceae</taxon>
        <taxon>Streptomyces</taxon>
    </lineage>
</organism>
<comment type="caution">
    <text evidence="2">The sequence shown here is derived from an EMBL/GenBank/DDBJ whole genome shotgun (WGS) entry which is preliminary data.</text>
</comment>
<proteinExistence type="predicted"/>
<reference evidence="3" key="1">
    <citation type="journal article" date="2019" name="Int. J. Syst. Evol. Microbiol.">
        <title>The Global Catalogue of Microorganisms (GCM) 10K type strain sequencing project: providing services to taxonomists for standard genome sequencing and annotation.</title>
        <authorList>
            <consortium name="The Broad Institute Genomics Platform"/>
            <consortium name="The Broad Institute Genome Sequencing Center for Infectious Disease"/>
            <person name="Wu L."/>
            <person name="Ma J."/>
        </authorList>
    </citation>
    <scope>NUCLEOTIDE SEQUENCE [LARGE SCALE GENOMIC DNA]</scope>
    <source>
        <strain evidence="3">JCM 9651</strain>
    </source>
</reference>
<gene>
    <name evidence="2" type="ORF">GCM10020367_52850</name>
</gene>
<evidence type="ECO:0000313" key="2">
    <source>
        <dbReference type="EMBL" id="GAA3377381.1"/>
    </source>
</evidence>
<evidence type="ECO:0000313" key="3">
    <source>
        <dbReference type="Proteomes" id="UP001499990"/>
    </source>
</evidence>
<dbReference type="Proteomes" id="UP001499990">
    <property type="component" value="Unassembled WGS sequence"/>
</dbReference>
<evidence type="ECO:0000256" key="1">
    <source>
        <dbReference type="SAM" id="MobiDB-lite"/>
    </source>
</evidence>
<feature type="region of interest" description="Disordered" evidence="1">
    <location>
        <begin position="94"/>
        <end position="117"/>
    </location>
</feature>
<dbReference type="EMBL" id="BAAAYL010000001">
    <property type="protein sequence ID" value="GAA3377381.1"/>
    <property type="molecule type" value="Genomic_DNA"/>
</dbReference>